<dbReference type="InterPro" id="IPR017972">
    <property type="entry name" value="Cyt_P450_CS"/>
</dbReference>
<evidence type="ECO:0000256" key="2">
    <source>
        <dbReference type="ARBA" id="ARBA00022723"/>
    </source>
</evidence>
<evidence type="ECO:0000256" key="3">
    <source>
        <dbReference type="ARBA" id="ARBA00023002"/>
    </source>
</evidence>
<dbReference type="Pfam" id="PF00067">
    <property type="entry name" value="p450"/>
    <property type="match status" value="1"/>
</dbReference>
<dbReference type="EMBL" id="JAGMUV010000004">
    <property type="protein sequence ID" value="KAH7161909.1"/>
    <property type="molecule type" value="Genomic_DNA"/>
</dbReference>
<dbReference type="Gene3D" id="1.10.630.10">
    <property type="entry name" value="Cytochrome P450"/>
    <property type="match status" value="1"/>
</dbReference>
<evidence type="ECO:0000256" key="4">
    <source>
        <dbReference type="ARBA" id="ARBA00023004"/>
    </source>
</evidence>
<dbReference type="OrthoDB" id="1103324at2759"/>
<keyword evidence="7" id="KW-0812">Transmembrane</keyword>
<accession>A0A9P9FI61</accession>
<evidence type="ECO:0000313" key="9">
    <source>
        <dbReference type="Proteomes" id="UP000738349"/>
    </source>
</evidence>
<feature type="transmembrane region" description="Helical" evidence="7">
    <location>
        <begin position="6"/>
        <end position="24"/>
    </location>
</feature>
<feature type="binding site" description="axial binding residue" evidence="5">
    <location>
        <position position="440"/>
    </location>
    <ligand>
        <name>heme</name>
        <dbReference type="ChEBI" id="CHEBI:30413"/>
    </ligand>
    <ligandPart>
        <name>Fe</name>
        <dbReference type="ChEBI" id="CHEBI:18248"/>
    </ligandPart>
</feature>
<evidence type="ECO:0000313" key="8">
    <source>
        <dbReference type="EMBL" id="KAH7161909.1"/>
    </source>
</evidence>
<dbReference type="PROSITE" id="PS00086">
    <property type="entry name" value="CYTOCHROME_P450"/>
    <property type="match status" value="1"/>
</dbReference>
<evidence type="ECO:0000256" key="7">
    <source>
        <dbReference type="SAM" id="Phobius"/>
    </source>
</evidence>
<keyword evidence="9" id="KW-1185">Reference proteome</keyword>
<dbReference type="PANTHER" id="PTHR46300:SF12">
    <property type="entry name" value="P450, PUTATIVE (EUROFUNG)-RELATED"/>
    <property type="match status" value="1"/>
</dbReference>
<comment type="similarity">
    <text evidence="1 6">Belongs to the cytochrome P450 family.</text>
</comment>
<evidence type="ECO:0000256" key="1">
    <source>
        <dbReference type="ARBA" id="ARBA00010617"/>
    </source>
</evidence>
<name>A0A9P9FI61_9HYPO</name>
<dbReference type="SUPFAM" id="SSF48264">
    <property type="entry name" value="Cytochrome P450"/>
    <property type="match status" value="1"/>
</dbReference>
<dbReference type="GO" id="GO:0005506">
    <property type="term" value="F:iron ion binding"/>
    <property type="evidence" value="ECO:0007669"/>
    <property type="project" value="InterPro"/>
</dbReference>
<organism evidence="8 9">
    <name type="scientific">Dactylonectria macrodidyma</name>
    <dbReference type="NCBI Taxonomy" id="307937"/>
    <lineage>
        <taxon>Eukaryota</taxon>
        <taxon>Fungi</taxon>
        <taxon>Dikarya</taxon>
        <taxon>Ascomycota</taxon>
        <taxon>Pezizomycotina</taxon>
        <taxon>Sordariomycetes</taxon>
        <taxon>Hypocreomycetidae</taxon>
        <taxon>Hypocreales</taxon>
        <taxon>Nectriaceae</taxon>
        <taxon>Dactylonectria</taxon>
    </lineage>
</organism>
<dbReference type="InterPro" id="IPR001128">
    <property type="entry name" value="Cyt_P450"/>
</dbReference>
<dbReference type="GO" id="GO:0004497">
    <property type="term" value="F:monooxygenase activity"/>
    <property type="evidence" value="ECO:0007669"/>
    <property type="project" value="UniProtKB-KW"/>
</dbReference>
<dbReference type="GO" id="GO:0020037">
    <property type="term" value="F:heme binding"/>
    <property type="evidence" value="ECO:0007669"/>
    <property type="project" value="InterPro"/>
</dbReference>
<dbReference type="CDD" id="cd11065">
    <property type="entry name" value="CYP64-like"/>
    <property type="match status" value="1"/>
</dbReference>
<dbReference type="InterPro" id="IPR002401">
    <property type="entry name" value="Cyt_P450_E_grp-I"/>
</dbReference>
<dbReference type="Proteomes" id="UP000738349">
    <property type="component" value="Unassembled WGS sequence"/>
</dbReference>
<comment type="caution">
    <text evidence="8">The sequence shown here is derived from an EMBL/GenBank/DDBJ whole genome shotgun (WGS) entry which is preliminary data.</text>
</comment>
<protein>
    <submittedName>
        <fullName evidence="8">Cytochrome P450</fullName>
    </submittedName>
</protein>
<keyword evidence="2 5" id="KW-0479">Metal-binding</keyword>
<dbReference type="InterPro" id="IPR050364">
    <property type="entry name" value="Cytochrome_P450_fung"/>
</dbReference>
<dbReference type="PRINTS" id="PR00463">
    <property type="entry name" value="EP450I"/>
</dbReference>
<keyword evidence="7" id="KW-0472">Membrane</keyword>
<reference evidence="8" key="1">
    <citation type="journal article" date="2021" name="Nat. Commun.">
        <title>Genetic determinants of endophytism in the Arabidopsis root mycobiome.</title>
        <authorList>
            <person name="Mesny F."/>
            <person name="Miyauchi S."/>
            <person name="Thiergart T."/>
            <person name="Pickel B."/>
            <person name="Atanasova L."/>
            <person name="Karlsson M."/>
            <person name="Huettel B."/>
            <person name="Barry K.W."/>
            <person name="Haridas S."/>
            <person name="Chen C."/>
            <person name="Bauer D."/>
            <person name="Andreopoulos W."/>
            <person name="Pangilinan J."/>
            <person name="LaButti K."/>
            <person name="Riley R."/>
            <person name="Lipzen A."/>
            <person name="Clum A."/>
            <person name="Drula E."/>
            <person name="Henrissat B."/>
            <person name="Kohler A."/>
            <person name="Grigoriev I.V."/>
            <person name="Martin F.M."/>
            <person name="Hacquard S."/>
        </authorList>
    </citation>
    <scope>NUCLEOTIDE SEQUENCE</scope>
    <source>
        <strain evidence="8">MPI-CAGE-AT-0147</strain>
    </source>
</reference>
<dbReference type="PANTHER" id="PTHR46300">
    <property type="entry name" value="P450, PUTATIVE (EUROFUNG)-RELATED-RELATED"/>
    <property type="match status" value="1"/>
</dbReference>
<keyword evidence="6" id="KW-0503">Monooxygenase</keyword>
<dbReference type="GO" id="GO:0016705">
    <property type="term" value="F:oxidoreductase activity, acting on paired donors, with incorporation or reduction of molecular oxygen"/>
    <property type="evidence" value="ECO:0007669"/>
    <property type="project" value="InterPro"/>
</dbReference>
<evidence type="ECO:0000256" key="5">
    <source>
        <dbReference type="PIRSR" id="PIRSR602401-1"/>
    </source>
</evidence>
<gene>
    <name evidence="8" type="ORF">EDB81DRAFT_642724</name>
</gene>
<keyword evidence="3 6" id="KW-0560">Oxidoreductase</keyword>
<evidence type="ECO:0000256" key="6">
    <source>
        <dbReference type="RuleBase" id="RU000461"/>
    </source>
</evidence>
<comment type="cofactor">
    <cofactor evidence="5">
        <name>heme</name>
        <dbReference type="ChEBI" id="CHEBI:30413"/>
    </cofactor>
</comment>
<keyword evidence="5 6" id="KW-0349">Heme</keyword>
<keyword evidence="4 5" id="KW-0408">Iron</keyword>
<keyword evidence="7" id="KW-1133">Transmembrane helix</keyword>
<dbReference type="InterPro" id="IPR036396">
    <property type="entry name" value="Cyt_P450_sf"/>
</dbReference>
<proteinExistence type="inferred from homology"/>
<dbReference type="AlphaFoldDB" id="A0A9P9FI61"/>
<sequence>MGLLSNVPLSLILYPLLFLVLYGLRRIRSKTTSYHYPPGPKGHWLFGNAPQLPKTNMGHKFAEWGRDYDDMFSIFMGQRRWVVLNSFAATKELLDQRGRLYISRPYFPVTQDILSGGNRIVIMQHGERWRKLRKIMHQLLTAKHADTYKPYQDIESRKLLWDYLQKPNNFYIHGARFSNSGRQQGVFGRRTSMSEDMVKSLFHSIDEFMALQHSPSASFIDGFPIIAKSLPRFLQWYRPEAERIFNDTVGTYRRFFDDLEKRIGAGEDPKCFSRELLHLAQDYGFDEPQKYFCAGTLIEAGSDTTRNQINNVIAAAAKFPEWVKKAQEELDRVCGSTAERLPSFDDFESLPYIMAVIKEGLRWRPNMIPTGMPRMLVEDDSWGPYRFEKGTIFTWNAWGISHNENEFKDNERFVPERFMDENVYDVLKGQFGFGMGRRVCVGWQVGMRNMFIAFSRLLYCFDFVEVPGAPIDDARIDPLAHSEAPFQIAITPRSDAHTELIRRECQAAGESIN</sequence>